<organism evidence="3 4">
    <name type="scientific">Saprolegnia diclina (strain VS20)</name>
    <dbReference type="NCBI Taxonomy" id="1156394"/>
    <lineage>
        <taxon>Eukaryota</taxon>
        <taxon>Sar</taxon>
        <taxon>Stramenopiles</taxon>
        <taxon>Oomycota</taxon>
        <taxon>Saprolegniomycetes</taxon>
        <taxon>Saprolegniales</taxon>
        <taxon>Saprolegniaceae</taxon>
        <taxon>Saprolegnia</taxon>
    </lineage>
</organism>
<keyword evidence="2" id="KW-0472">Membrane</keyword>
<feature type="transmembrane region" description="Helical" evidence="2">
    <location>
        <begin position="101"/>
        <end position="122"/>
    </location>
</feature>
<feature type="region of interest" description="Disordered" evidence="1">
    <location>
        <begin position="159"/>
        <end position="191"/>
    </location>
</feature>
<dbReference type="AlphaFoldDB" id="T0R7P2"/>
<evidence type="ECO:0000313" key="3">
    <source>
        <dbReference type="EMBL" id="EQC28108.1"/>
    </source>
</evidence>
<dbReference type="RefSeq" id="XP_008618533.1">
    <property type="nucleotide sequence ID" value="XM_008620311.1"/>
</dbReference>
<evidence type="ECO:0000256" key="1">
    <source>
        <dbReference type="SAM" id="MobiDB-lite"/>
    </source>
</evidence>
<proteinExistence type="predicted"/>
<reference evidence="3 4" key="1">
    <citation type="submission" date="2012-04" db="EMBL/GenBank/DDBJ databases">
        <title>The Genome Sequence of Saprolegnia declina VS20.</title>
        <authorList>
            <consortium name="The Broad Institute Genome Sequencing Platform"/>
            <person name="Russ C."/>
            <person name="Nusbaum C."/>
            <person name="Tyler B."/>
            <person name="van West P."/>
            <person name="Dieguez-Uribeondo J."/>
            <person name="de Bruijn I."/>
            <person name="Tripathy S."/>
            <person name="Jiang R."/>
            <person name="Young S.K."/>
            <person name="Zeng Q."/>
            <person name="Gargeya S."/>
            <person name="Fitzgerald M."/>
            <person name="Haas B."/>
            <person name="Abouelleil A."/>
            <person name="Alvarado L."/>
            <person name="Arachchi H.M."/>
            <person name="Berlin A."/>
            <person name="Chapman S.B."/>
            <person name="Goldberg J."/>
            <person name="Griggs A."/>
            <person name="Gujja S."/>
            <person name="Hansen M."/>
            <person name="Howarth C."/>
            <person name="Imamovic A."/>
            <person name="Larimer J."/>
            <person name="McCowen C."/>
            <person name="Montmayeur A."/>
            <person name="Murphy C."/>
            <person name="Neiman D."/>
            <person name="Pearson M."/>
            <person name="Priest M."/>
            <person name="Roberts A."/>
            <person name="Saif S."/>
            <person name="Shea T."/>
            <person name="Sisk P."/>
            <person name="Sykes S."/>
            <person name="Wortman J."/>
            <person name="Nusbaum C."/>
            <person name="Birren B."/>
        </authorList>
    </citation>
    <scope>NUCLEOTIDE SEQUENCE [LARGE SCALE GENOMIC DNA]</scope>
    <source>
        <strain evidence="3 4">VS20</strain>
    </source>
</reference>
<dbReference type="Proteomes" id="UP000030762">
    <property type="component" value="Unassembled WGS sequence"/>
</dbReference>
<dbReference type="EMBL" id="JH767199">
    <property type="protein sequence ID" value="EQC28108.1"/>
    <property type="molecule type" value="Genomic_DNA"/>
</dbReference>
<sequence>MDFDMDQHVADNTNDTLASVCVAARCITEDTILCDRDTEICPSCLYALPNSDIIVCANTTTDGVCERGTRCSPVPTPTTRLLTTAPAPVPQADDIVLSTEAVIGLIAAIVVLVLAVGCLLVYRRRHKTASPTTDAHREPSVHMSPCPCSAYHASPAYDPPRAATATQFESSNTSSIASSGSHRPGGGPYYANASPARCNDDMIHLQSRAVVYPAPYGPQRYFDGSGALSDAQSAFDDVVMLRAQPCQRR</sequence>
<dbReference type="InParanoid" id="T0R7P2"/>
<keyword evidence="2" id="KW-1133">Transmembrane helix</keyword>
<name>T0R7P2_SAPDV</name>
<protein>
    <submittedName>
        <fullName evidence="3">Uncharacterized protein</fullName>
    </submittedName>
</protein>
<dbReference type="VEuPathDB" id="FungiDB:SDRG_14200"/>
<dbReference type="GeneID" id="19954927"/>
<gene>
    <name evidence="3" type="ORF">SDRG_14200</name>
</gene>
<keyword evidence="2" id="KW-0812">Transmembrane</keyword>
<keyword evidence="4" id="KW-1185">Reference proteome</keyword>
<feature type="compositionally biased region" description="Low complexity" evidence="1">
    <location>
        <begin position="170"/>
        <end position="181"/>
    </location>
</feature>
<evidence type="ECO:0000256" key="2">
    <source>
        <dbReference type="SAM" id="Phobius"/>
    </source>
</evidence>
<accession>T0R7P2</accession>
<evidence type="ECO:0000313" key="4">
    <source>
        <dbReference type="Proteomes" id="UP000030762"/>
    </source>
</evidence>